<name>A0A7S2GD18_9STRA</name>
<organism evidence="3">
    <name type="scientific">Octactis speculum</name>
    <dbReference type="NCBI Taxonomy" id="3111310"/>
    <lineage>
        <taxon>Eukaryota</taxon>
        <taxon>Sar</taxon>
        <taxon>Stramenopiles</taxon>
        <taxon>Ochrophyta</taxon>
        <taxon>Dictyochophyceae</taxon>
        <taxon>Dictyochales</taxon>
        <taxon>Dictyochaceae</taxon>
        <taxon>Octactis</taxon>
    </lineage>
</organism>
<feature type="signal peptide" evidence="2">
    <location>
        <begin position="1"/>
        <end position="15"/>
    </location>
</feature>
<proteinExistence type="predicted"/>
<evidence type="ECO:0000256" key="2">
    <source>
        <dbReference type="SAM" id="SignalP"/>
    </source>
</evidence>
<protein>
    <submittedName>
        <fullName evidence="3">Uncharacterized protein</fullName>
    </submittedName>
</protein>
<keyword evidence="2" id="KW-0732">Signal</keyword>
<sequence length="300" mass="33436">MKLLLLLTLSCGIEALSLQRSKITPRFRNRISNSDSIPATHFCLSSHHPDKYGSSSIQEPSMISDSKLGRRRKSALRIARKFICNGALLGLVTRGINPMPAIAAPIYRAQPVYAKKYSGTTEISTRNKLDQKTREEYDKESKKIGLYICIASTPFVLTKTIMKRQGITKREKVRVKESLEEMQTQMDEFMNVDGEAESDQDIFASLQQRTAELGDPTAEVDEEADEEAEEETEEETELPASDSEIENIEDPSTAAGAAADVSKSDRLAALQKRAAEIEANLDEAEDLDIVNELFQDDDDK</sequence>
<evidence type="ECO:0000313" key="3">
    <source>
        <dbReference type="EMBL" id="CAD9441638.1"/>
    </source>
</evidence>
<feature type="compositionally biased region" description="Acidic residues" evidence="1">
    <location>
        <begin position="218"/>
        <end position="249"/>
    </location>
</feature>
<dbReference type="EMBL" id="HBGS01035999">
    <property type="protein sequence ID" value="CAD9441638.1"/>
    <property type="molecule type" value="Transcribed_RNA"/>
</dbReference>
<reference evidence="3" key="1">
    <citation type="submission" date="2021-01" db="EMBL/GenBank/DDBJ databases">
        <authorList>
            <person name="Corre E."/>
            <person name="Pelletier E."/>
            <person name="Niang G."/>
            <person name="Scheremetjew M."/>
            <person name="Finn R."/>
            <person name="Kale V."/>
            <person name="Holt S."/>
            <person name="Cochrane G."/>
            <person name="Meng A."/>
            <person name="Brown T."/>
            <person name="Cohen L."/>
        </authorList>
    </citation>
    <scope>NUCLEOTIDE SEQUENCE</scope>
    <source>
        <strain evidence="3">CCMP1381</strain>
    </source>
</reference>
<accession>A0A7S2GD18</accession>
<feature type="region of interest" description="Disordered" evidence="1">
    <location>
        <begin position="213"/>
        <end position="263"/>
    </location>
</feature>
<gene>
    <name evidence="3" type="ORF">DSPE1174_LOCUS18637</name>
</gene>
<evidence type="ECO:0000256" key="1">
    <source>
        <dbReference type="SAM" id="MobiDB-lite"/>
    </source>
</evidence>
<feature type="chain" id="PRO_5030699546" evidence="2">
    <location>
        <begin position="16"/>
        <end position="300"/>
    </location>
</feature>
<dbReference type="AlphaFoldDB" id="A0A7S2GD18"/>